<reference evidence="1" key="1">
    <citation type="submission" date="2015-06" db="UniProtKB">
        <authorList>
            <consortium name="EnsemblPlants"/>
        </authorList>
    </citation>
    <scope>IDENTIFICATION</scope>
</reference>
<sequence length="87" mass="9993">MTSWNTLYWPPEEVMAKLSACPFSPARHCQLAPQFWDMGIYAVLVPLTDMLLTDPLPAMLVTNTSSKLLKPFMVKRRPPCLWHATCW</sequence>
<name>M8B880_AEGTA</name>
<organism evidence="1">
    <name type="scientific">Aegilops tauschii</name>
    <name type="common">Tausch's goatgrass</name>
    <name type="synonym">Aegilops squarrosa</name>
    <dbReference type="NCBI Taxonomy" id="37682"/>
    <lineage>
        <taxon>Eukaryota</taxon>
        <taxon>Viridiplantae</taxon>
        <taxon>Streptophyta</taxon>
        <taxon>Embryophyta</taxon>
        <taxon>Tracheophyta</taxon>
        <taxon>Spermatophyta</taxon>
        <taxon>Magnoliopsida</taxon>
        <taxon>Liliopsida</taxon>
        <taxon>Poales</taxon>
        <taxon>Poaceae</taxon>
        <taxon>BOP clade</taxon>
        <taxon>Pooideae</taxon>
        <taxon>Triticodae</taxon>
        <taxon>Triticeae</taxon>
        <taxon>Triticinae</taxon>
        <taxon>Aegilops</taxon>
    </lineage>
</organism>
<evidence type="ECO:0000313" key="1">
    <source>
        <dbReference type="EnsemblPlants" id="EMT09830"/>
    </source>
</evidence>
<accession>M8B880</accession>
<proteinExistence type="predicted"/>
<protein>
    <submittedName>
        <fullName evidence="1">Uncharacterized protein</fullName>
    </submittedName>
</protein>
<dbReference type="AlphaFoldDB" id="M8B880"/>
<dbReference type="EnsemblPlants" id="EMT09830">
    <property type="protein sequence ID" value="EMT09830"/>
    <property type="gene ID" value="F775_22654"/>
</dbReference>